<accession>A0A7L6N5C1</accession>
<organism evidence="2 3">
    <name type="scientific">Hujiaoplasma nucleasis</name>
    <dbReference type="NCBI Taxonomy" id="2725268"/>
    <lineage>
        <taxon>Bacteria</taxon>
        <taxon>Bacillati</taxon>
        <taxon>Mycoplasmatota</taxon>
        <taxon>Mollicutes</taxon>
        <taxon>Candidatus Izemoplasmatales</taxon>
        <taxon>Hujiaoplasmataceae</taxon>
        <taxon>Hujiaoplasma</taxon>
    </lineage>
</organism>
<keyword evidence="1" id="KW-0472">Membrane</keyword>
<dbReference type="InterPro" id="IPR009793">
    <property type="entry name" value="DUF1361"/>
</dbReference>
<sequence length="218" mass="26072">MSKKQLMFHGIIYLVFLIISVLVFLVVEEGIHLMLGWNAFLAFIPISLVYAFDNKQNQKNMNVLIFLLWIFFFPNSIYLVTDLIYINKDAFIEEVSYLESLIYLRDFSSYLGFFHLLIACLYGILTSLISFKYFSNFINEKFPKYHLPFFIILPVLVSIGIYLGRFLRFNTWDIFNFLELIKEVYRSLDWFAVSFILIFSLLQYLIYGFYLLFQRKII</sequence>
<feature type="transmembrane region" description="Helical" evidence="1">
    <location>
        <begin position="190"/>
        <end position="213"/>
    </location>
</feature>
<feature type="transmembrane region" description="Helical" evidence="1">
    <location>
        <begin position="7"/>
        <end position="27"/>
    </location>
</feature>
<gene>
    <name evidence="2" type="ORF">HF295_07810</name>
</gene>
<reference evidence="2 3" key="1">
    <citation type="submission" date="2020-04" db="EMBL/GenBank/DDBJ databases">
        <authorList>
            <person name="Zheng R.K."/>
            <person name="Sun C.M."/>
        </authorList>
    </citation>
    <scope>NUCLEOTIDE SEQUENCE [LARGE SCALE GENOMIC DNA]</scope>
    <source>
        <strain evidence="3">zrk29</strain>
    </source>
</reference>
<dbReference type="Pfam" id="PF07099">
    <property type="entry name" value="DUF1361"/>
    <property type="match status" value="1"/>
</dbReference>
<dbReference type="RefSeq" id="WP_312031609.1">
    <property type="nucleotide sequence ID" value="NZ_CP051151.1"/>
</dbReference>
<proteinExistence type="predicted"/>
<keyword evidence="1" id="KW-0812">Transmembrane</keyword>
<dbReference type="AlphaFoldDB" id="A0A7L6N5C1"/>
<feature type="transmembrane region" description="Helical" evidence="1">
    <location>
        <begin position="145"/>
        <end position="163"/>
    </location>
</feature>
<protein>
    <submittedName>
        <fullName evidence="2">DUF1361 domain-containing protein</fullName>
    </submittedName>
</protein>
<feature type="transmembrane region" description="Helical" evidence="1">
    <location>
        <begin position="33"/>
        <end position="52"/>
    </location>
</feature>
<keyword evidence="3" id="KW-1185">Reference proteome</keyword>
<feature type="transmembrane region" description="Helical" evidence="1">
    <location>
        <begin position="107"/>
        <end position="133"/>
    </location>
</feature>
<keyword evidence="1" id="KW-1133">Transmembrane helix</keyword>
<name>A0A7L6N5C1_9MOLU</name>
<dbReference type="Proteomes" id="UP000512167">
    <property type="component" value="Chromosome"/>
</dbReference>
<dbReference type="EMBL" id="CP051151">
    <property type="protein sequence ID" value="QLY40761.1"/>
    <property type="molecule type" value="Genomic_DNA"/>
</dbReference>
<feature type="transmembrane region" description="Helical" evidence="1">
    <location>
        <begin position="64"/>
        <end position="87"/>
    </location>
</feature>
<evidence type="ECO:0000313" key="3">
    <source>
        <dbReference type="Proteomes" id="UP000512167"/>
    </source>
</evidence>
<evidence type="ECO:0000313" key="2">
    <source>
        <dbReference type="EMBL" id="QLY40761.1"/>
    </source>
</evidence>
<evidence type="ECO:0000256" key="1">
    <source>
        <dbReference type="SAM" id="Phobius"/>
    </source>
</evidence>
<dbReference type="KEGG" id="tbk:HF295_07810"/>